<dbReference type="OrthoDB" id="9807568at2"/>
<dbReference type="PANTHER" id="PTHR43373:SF1">
    <property type="entry name" value="NA(+)_H(+) ANTIPORTER SUBUNIT A"/>
    <property type="match status" value="1"/>
</dbReference>
<feature type="domain" description="MrpA C-terminal/MbhE" evidence="14">
    <location>
        <begin position="680"/>
        <end position="760"/>
    </location>
</feature>
<feature type="transmembrane region" description="Helical" evidence="10">
    <location>
        <begin position="565"/>
        <end position="582"/>
    </location>
</feature>
<feature type="transmembrane region" description="Helical" evidence="10">
    <location>
        <begin position="399"/>
        <end position="427"/>
    </location>
</feature>
<dbReference type="Pfam" id="PF00662">
    <property type="entry name" value="Proton_antipo_N"/>
    <property type="match status" value="1"/>
</dbReference>
<feature type="transmembrane region" description="Helical" evidence="10">
    <location>
        <begin position="29"/>
        <end position="54"/>
    </location>
</feature>
<comment type="subcellular location">
    <subcellularLocation>
        <location evidence="1">Cell membrane</location>
        <topology evidence="1">Multi-pass membrane protein</topology>
    </subcellularLocation>
    <subcellularLocation>
        <location evidence="9">Membrane</location>
        <topology evidence="9">Multi-pass membrane protein</topology>
    </subcellularLocation>
</comment>
<dbReference type="InterPro" id="IPR001516">
    <property type="entry name" value="Proton_antipo_N"/>
</dbReference>
<feature type="transmembrane region" description="Helical" evidence="10">
    <location>
        <begin position="448"/>
        <end position="473"/>
    </location>
</feature>
<sequence>MLLTVILGLFSALLMLPFGNKIKTRWSVLLTFVPAIIFIYYLQYVPAVSTGTIYTQILPWVPSMDINFAFRLDGLSLLFALLISGIGTAIFLYAIKYLKGHPYFDRFFGYLCLFMAAMLGVVLSDNIFSLFIFWELTSISSFFLIGFNNDSDESRKSALRALTVTGMGGFFLLAGLTLLGNIAGTYQISDLVAARDLIIGHKLYPLILALICLGAFTKSAQFPFHFWLPGAMKAPTPVSAYLHSATMVKAGIYLLARFNPVLGQTELWSYTLMIVGGFTMIFAAFHALFRLDLKGILAYSTISALGVLTFLIGLGTKEAIIAVVVFILVHALYKATLFMVTGIIDHETGTRDISKLAGLRKIMPWVAVAGGLAALSSAGLPLTFGFIGKDLIYAATLEGGGTISVILTSLAVATNIALVAAGFMAGLKPFFGALPDSLKDTHRPYAALWIPPLILGALGLIAGILPGITGSYFSLQAADAVFGGNTDLHLALWHGVNTVLILSLATLGTGTLVYLANKPNPKKLKALERLNVISPQYFFDLIGQGLLKLSQGYTNVVHNGYLRSYHLKIILFAEALLAYKLWLSGPIQLDWSSLTALSIYEVAVVLILIGAVGIVLSTPYLLTAVVAMTVVGYCICLMFVFYSAPDLAMTQFTIDTLTTVLFVLVLYKLPPFLKLESSTRRYRDIAVAMSFGVILSLIALKVMNEPIDKSISQFYGENAYLLAKGKNVVNVILVDFRGIDTMFETVVLSIAAIGVYSLLKLRLKSSEKE</sequence>
<evidence type="ECO:0000256" key="10">
    <source>
        <dbReference type="SAM" id="Phobius"/>
    </source>
</evidence>
<proteinExistence type="predicted"/>
<evidence type="ECO:0000256" key="7">
    <source>
        <dbReference type="ARBA" id="ARBA00023065"/>
    </source>
</evidence>
<accession>A0A2T8HL54</accession>
<feature type="transmembrane region" description="Helical" evidence="10">
    <location>
        <begin position="203"/>
        <end position="228"/>
    </location>
</feature>
<dbReference type="AlphaFoldDB" id="A0A2T8HL54"/>
<keyword evidence="2" id="KW-0813">Transport</keyword>
<feature type="domain" description="NADH:quinone oxidoreductase/Mrp antiporter transmembrane" evidence="11">
    <location>
        <begin position="124"/>
        <end position="408"/>
    </location>
</feature>
<evidence type="ECO:0000256" key="5">
    <source>
        <dbReference type="ARBA" id="ARBA00022692"/>
    </source>
</evidence>
<dbReference type="InterPro" id="IPR001750">
    <property type="entry name" value="ND/Mrp_TM"/>
</dbReference>
<comment type="caution">
    <text evidence="15">The sequence shown here is derived from an EMBL/GenBank/DDBJ whole genome shotgun (WGS) entry which is preliminary data.</text>
</comment>
<dbReference type="Pfam" id="PF13244">
    <property type="entry name" value="MbhD"/>
    <property type="match status" value="1"/>
</dbReference>
<feature type="transmembrane region" description="Helical" evidence="10">
    <location>
        <begin position="493"/>
        <end position="515"/>
    </location>
</feature>
<feature type="domain" description="MrpA C-terminal/MbhD" evidence="13">
    <location>
        <begin position="607"/>
        <end position="670"/>
    </location>
</feature>
<feature type="transmembrane region" description="Helical" evidence="10">
    <location>
        <begin position="107"/>
        <end position="124"/>
    </location>
</feature>
<reference evidence="15 16" key="1">
    <citation type="submission" date="2018-04" db="EMBL/GenBank/DDBJ databases">
        <title>Sphingobacterium cortibacter sp. nov.</title>
        <authorList>
            <person name="Li Y."/>
        </authorList>
    </citation>
    <scope>NUCLEOTIDE SEQUENCE [LARGE SCALE GENOMIC DNA]</scope>
    <source>
        <strain evidence="15 16">2c-3</strain>
    </source>
</reference>
<evidence type="ECO:0000256" key="3">
    <source>
        <dbReference type="ARBA" id="ARBA00022449"/>
    </source>
</evidence>
<keyword evidence="3" id="KW-0050">Antiport</keyword>
<evidence type="ECO:0000313" key="16">
    <source>
        <dbReference type="Proteomes" id="UP000245627"/>
    </source>
</evidence>
<evidence type="ECO:0000259" key="13">
    <source>
        <dbReference type="Pfam" id="PF13244"/>
    </source>
</evidence>
<dbReference type="PRINTS" id="PR01434">
    <property type="entry name" value="NADHDHGNASE5"/>
</dbReference>
<feature type="transmembrane region" description="Helical" evidence="10">
    <location>
        <begin position="159"/>
        <end position="183"/>
    </location>
</feature>
<feature type="transmembrane region" description="Helical" evidence="10">
    <location>
        <begin position="320"/>
        <end position="344"/>
    </location>
</feature>
<keyword evidence="7" id="KW-0406">Ion transport</keyword>
<evidence type="ECO:0000256" key="6">
    <source>
        <dbReference type="ARBA" id="ARBA00022989"/>
    </source>
</evidence>
<dbReference type="Pfam" id="PF00361">
    <property type="entry name" value="Proton_antipo_M"/>
    <property type="match status" value="1"/>
</dbReference>
<dbReference type="InterPro" id="IPR025383">
    <property type="entry name" value="MrpA_C/MbhD"/>
</dbReference>
<feature type="transmembrane region" description="Helical" evidence="10">
    <location>
        <begin position="594"/>
        <end position="616"/>
    </location>
</feature>
<keyword evidence="5 9" id="KW-0812">Transmembrane</keyword>
<feature type="transmembrane region" description="Helical" evidence="10">
    <location>
        <begin position="681"/>
        <end position="700"/>
    </location>
</feature>
<keyword evidence="8 10" id="KW-0472">Membrane</keyword>
<organism evidence="15 16">
    <name type="scientific">Sphingobacterium corticibacter</name>
    <dbReference type="NCBI Taxonomy" id="2171749"/>
    <lineage>
        <taxon>Bacteria</taxon>
        <taxon>Pseudomonadati</taxon>
        <taxon>Bacteroidota</taxon>
        <taxon>Sphingobacteriia</taxon>
        <taxon>Sphingobacteriales</taxon>
        <taxon>Sphingobacteriaceae</taxon>
        <taxon>Sphingobacterium</taxon>
    </lineage>
</organism>
<dbReference type="EMBL" id="QDKG01000001">
    <property type="protein sequence ID" value="PVH26120.1"/>
    <property type="molecule type" value="Genomic_DNA"/>
</dbReference>
<dbReference type="NCBIfam" id="NF009287">
    <property type="entry name" value="PRK12647.1"/>
    <property type="match status" value="1"/>
</dbReference>
<feature type="transmembrane region" description="Helical" evidence="10">
    <location>
        <begin position="268"/>
        <end position="289"/>
    </location>
</feature>
<dbReference type="Proteomes" id="UP000245627">
    <property type="component" value="Unassembled WGS sequence"/>
</dbReference>
<name>A0A2T8HL54_9SPHI</name>
<evidence type="ECO:0000256" key="2">
    <source>
        <dbReference type="ARBA" id="ARBA00022448"/>
    </source>
</evidence>
<feature type="transmembrane region" description="Helical" evidence="10">
    <location>
        <begin position="74"/>
        <end position="95"/>
    </location>
</feature>
<evidence type="ECO:0000256" key="1">
    <source>
        <dbReference type="ARBA" id="ARBA00004651"/>
    </source>
</evidence>
<dbReference type="GO" id="GO:0015297">
    <property type="term" value="F:antiporter activity"/>
    <property type="evidence" value="ECO:0007669"/>
    <property type="project" value="UniProtKB-KW"/>
</dbReference>
<feature type="transmembrane region" description="Helical" evidence="10">
    <location>
        <begin position="296"/>
        <end position="314"/>
    </location>
</feature>
<feature type="transmembrane region" description="Helical" evidence="10">
    <location>
        <begin position="621"/>
        <end position="642"/>
    </location>
</feature>
<dbReference type="PANTHER" id="PTHR43373">
    <property type="entry name" value="NA(+)/H(+) ANTIPORTER SUBUNIT"/>
    <property type="match status" value="1"/>
</dbReference>
<feature type="transmembrane region" description="Helical" evidence="10">
    <location>
        <begin position="648"/>
        <end position="669"/>
    </location>
</feature>
<keyword evidence="6 10" id="KW-1133">Transmembrane helix</keyword>
<evidence type="ECO:0000256" key="4">
    <source>
        <dbReference type="ARBA" id="ARBA00022475"/>
    </source>
</evidence>
<feature type="transmembrane region" description="Helical" evidence="10">
    <location>
        <begin position="741"/>
        <end position="759"/>
    </location>
</feature>
<evidence type="ECO:0000313" key="15">
    <source>
        <dbReference type="EMBL" id="PVH26120.1"/>
    </source>
</evidence>
<evidence type="ECO:0000259" key="14">
    <source>
        <dbReference type="Pfam" id="PF20501"/>
    </source>
</evidence>
<dbReference type="Pfam" id="PF20501">
    <property type="entry name" value="MbhE"/>
    <property type="match status" value="1"/>
</dbReference>
<feature type="transmembrane region" description="Helical" evidence="10">
    <location>
        <begin position="130"/>
        <end position="147"/>
    </location>
</feature>
<evidence type="ECO:0000256" key="8">
    <source>
        <dbReference type="ARBA" id="ARBA00023136"/>
    </source>
</evidence>
<feature type="domain" description="NADH-Ubiquinone oxidoreductase (complex I) chain 5 N-terminal" evidence="12">
    <location>
        <begin position="62"/>
        <end position="108"/>
    </location>
</feature>
<gene>
    <name evidence="15" type="ORF">DC487_00395</name>
</gene>
<evidence type="ECO:0000259" key="12">
    <source>
        <dbReference type="Pfam" id="PF00662"/>
    </source>
</evidence>
<dbReference type="InterPro" id="IPR050616">
    <property type="entry name" value="CPA3_Na-H_Antiporter_A"/>
</dbReference>
<dbReference type="RefSeq" id="WP_116773965.1">
    <property type="nucleotide sequence ID" value="NZ_QDKG01000001.1"/>
</dbReference>
<dbReference type="InterPro" id="IPR046806">
    <property type="entry name" value="MrpA_C/MbhE"/>
</dbReference>
<keyword evidence="16" id="KW-1185">Reference proteome</keyword>
<keyword evidence="4" id="KW-1003">Cell membrane</keyword>
<dbReference type="GO" id="GO:0006811">
    <property type="term" value="P:monoatomic ion transport"/>
    <property type="evidence" value="ECO:0007669"/>
    <property type="project" value="UniProtKB-KW"/>
</dbReference>
<evidence type="ECO:0000256" key="9">
    <source>
        <dbReference type="RuleBase" id="RU000320"/>
    </source>
</evidence>
<evidence type="ECO:0000259" key="11">
    <source>
        <dbReference type="Pfam" id="PF00361"/>
    </source>
</evidence>
<protein>
    <submittedName>
        <fullName evidence="15">Putative monovalent cation/H+ antiporter subunit A</fullName>
    </submittedName>
</protein>
<dbReference type="GO" id="GO:0005886">
    <property type="term" value="C:plasma membrane"/>
    <property type="evidence" value="ECO:0007669"/>
    <property type="project" value="UniProtKB-SubCell"/>
</dbReference>
<feature type="transmembrane region" description="Helical" evidence="10">
    <location>
        <begin position="365"/>
        <end position="387"/>
    </location>
</feature>
<feature type="transmembrane region" description="Helical" evidence="10">
    <location>
        <begin position="6"/>
        <end position="22"/>
    </location>
</feature>